<evidence type="ECO:0000256" key="3">
    <source>
        <dbReference type="ARBA" id="ARBA00011583"/>
    </source>
</evidence>
<evidence type="ECO:0000256" key="2">
    <source>
        <dbReference type="ARBA" id="ARBA00010058"/>
    </source>
</evidence>
<name>A0A0A9XR47_LYGHE</name>
<feature type="non-terminal residue" evidence="8">
    <location>
        <position position="1"/>
    </location>
</feature>
<evidence type="ECO:0000256" key="1">
    <source>
        <dbReference type="ARBA" id="ARBA00004245"/>
    </source>
</evidence>
<comment type="subunit">
    <text evidence="3">Occurs in many kinds of cells as a complex with monomeric actin in a 1:1 ratio.</text>
</comment>
<dbReference type="InterPro" id="IPR048278">
    <property type="entry name" value="PFN"/>
</dbReference>
<keyword evidence="6" id="KW-0206">Cytoskeleton</keyword>
<dbReference type="SUPFAM" id="SSF55770">
    <property type="entry name" value="Profilin (actin-binding protein)"/>
    <property type="match status" value="1"/>
</dbReference>
<gene>
    <name evidence="8" type="primary">PROF_2</name>
    <name evidence="8" type="ORF">CM83_101609</name>
</gene>
<dbReference type="AlphaFoldDB" id="A0A0A9XR47"/>
<reference evidence="8" key="2">
    <citation type="submission" date="2014-07" db="EMBL/GenBank/DDBJ databases">
        <authorList>
            <person name="Hull J."/>
        </authorList>
    </citation>
    <scope>NUCLEOTIDE SEQUENCE</scope>
</reference>
<evidence type="ECO:0000313" key="8">
    <source>
        <dbReference type="EMBL" id="JAG23187.1"/>
    </source>
</evidence>
<keyword evidence="5 7" id="KW-0009">Actin-binding</keyword>
<dbReference type="InterPro" id="IPR005455">
    <property type="entry name" value="PFN_euk"/>
</dbReference>
<dbReference type="PRINTS" id="PR01640">
    <property type="entry name" value="PROFILINPLNT"/>
</dbReference>
<dbReference type="GO" id="GO:0003785">
    <property type="term" value="F:actin monomer binding"/>
    <property type="evidence" value="ECO:0007669"/>
    <property type="project" value="TreeGrafter"/>
</dbReference>
<proteinExistence type="inferred from homology"/>
<protein>
    <recommendedName>
        <fullName evidence="7">Profilin</fullName>
    </recommendedName>
</protein>
<evidence type="ECO:0000256" key="6">
    <source>
        <dbReference type="ARBA" id="ARBA00023212"/>
    </source>
</evidence>
<dbReference type="Pfam" id="PF00235">
    <property type="entry name" value="Profilin"/>
    <property type="match status" value="1"/>
</dbReference>
<reference evidence="8" key="1">
    <citation type="journal article" date="2014" name="PLoS ONE">
        <title>Transcriptome-Based Identification of ABC Transporters in the Western Tarnished Plant Bug Lygus hesperus.</title>
        <authorList>
            <person name="Hull J.J."/>
            <person name="Chaney K."/>
            <person name="Geib S.M."/>
            <person name="Fabrick J.A."/>
            <person name="Brent C.S."/>
            <person name="Walsh D."/>
            <person name="Lavine L.C."/>
        </authorList>
    </citation>
    <scope>NUCLEOTIDE SEQUENCE</scope>
</reference>
<organism evidence="8">
    <name type="scientific">Lygus hesperus</name>
    <name type="common">Western plant bug</name>
    <dbReference type="NCBI Taxonomy" id="30085"/>
    <lineage>
        <taxon>Eukaryota</taxon>
        <taxon>Metazoa</taxon>
        <taxon>Ecdysozoa</taxon>
        <taxon>Arthropoda</taxon>
        <taxon>Hexapoda</taxon>
        <taxon>Insecta</taxon>
        <taxon>Pterygota</taxon>
        <taxon>Neoptera</taxon>
        <taxon>Paraneoptera</taxon>
        <taxon>Hemiptera</taxon>
        <taxon>Heteroptera</taxon>
        <taxon>Panheteroptera</taxon>
        <taxon>Cimicomorpha</taxon>
        <taxon>Miridae</taxon>
        <taxon>Mirini</taxon>
        <taxon>Lygus</taxon>
    </lineage>
</organism>
<dbReference type="PRINTS" id="PR00392">
    <property type="entry name" value="PROFILIN"/>
</dbReference>
<evidence type="ECO:0000256" key="5">
    <source>
        <dbReference type="ARBA" id="ARBA00023203"/>
    </source>
</evidence>
<accession>A0A0A9XR47</accession>
<evidence type="ECO:0000256" key="4">
    <source>
        <dbReference type="ARBA" id="ARBA00022490"/>
    </source>
</evidence>
<dbReference type="PANTHER" id="PTHR11604:SF0">
    <property type="entry name" value="PROFILIN"/>
    <property type="match status" value="1"/>
</dbReference>
<dbReference type="GO" id="GO:0005856">
    <property type="term" value="C:cytoskeleton"/>
    <property type="evidence" value="ECO:0007669"/>
    <property type="project" value="UniProtKB-SubCell"/>
</dbReference>
<comment type="similarity">
    <text evidence="2 7">Belongs to the profilin family.</text>
</comment>
<keyword evidence="4" id="KW-0963">Cytoplasm</keyword>
<dbReference type="InterPro" id="IPR036140">
    <property type="entry name" value="PFN_sf"/>
</dbReference>
<dbReference type="EMBL" id="GBHO01020417">
    <property type="protein sequence ID" value="JAG23187.1"/>
    <property type="molecule type" value="Transcribed_RNA"/>
</dbReference>
<comment type="subcellular location">
    <subcellularLocation>
        <location evidence="1">Cytoplasm</location>
        <location evidence="1">Cytoskeleton</location>
    </subcellularLocation>
</comment>
<dbReference type="PANTHER" id="PTHR11604">
    <property type="entry name" value="PROFILIN"/>
    <property type="match status" value="1"/>
</dbReference>
<evidence type="ECO:0000256" key="7">
    <source>
        <dbReference type="RuleBase" id="RU003909"/>
    </source>
</evidence>
<sequence>SKVKKLSMATPVTWTTYAERLVNTEKVFDKAGFFSMDGLLWGAANLKVSKEEMEAICKSIADPLEARGVGLRIEGIKYMCIQTTDDTVQLKKGKGGAIVKKATKCFIIGVWNEDSTTGTTNPGADMALEKYTKALTAKGF</sequence>
<dbReference type="SMART" id="SM00392">
    <property type="entry name" value="PROF"/>
    <property type="match status" value="1"/>
</dbReference>
<dbReference type="GO" id="GO:0005938">
    <property type="term" value="C:cell cortex"/>
    <property type="evidence" value="ECO:0007669"/>
    <property type="project" value="TreeGrafter"/>
</dbReference>
<dbReference type="Gene3D" id="3.30.450.30">
    <property type="entry name" value="Dynein light chain 2a, cytoplasmic"/>
    <property type="match status" value="1"/>
</dbReference>